<evidence type="ECO:0000313" key="3">
    <source>
        <dbReference type="EMBL" id="OAA55641.1"/>
    </source>
</evidence>
<evidence type="ECO:0000256" key="1">
    <source>
        <dbReference type="SAM" id="MobiDB-lite"/>
    </source>
</evidence>
<dbReference type="STRING" id="1081104.A0A167NK82"/>
<dbReference type="AlphaFoldDB" id="A0A167NK82"/>
<feature type="compositionally biased region" description="Low complexity" evidence="1">
    <location>
        <begin position="115"/>
        <end position="138"/>
    </location>
</feature>
<dbReference type="Proteomes" id="UP000076744">
    <property type="component" value="Unassembled WGS sequence"/>
</dbReference>
<accession>A0A167NK82</accession>
<keyword evidence="4" id="KW-1185">Reference proteome</keyword>
<feature type="region of interest" description="Disordered" evidence="1">
    <location>
        <begin position="115"/>
        <end position="164"/>
    </location>
</feature>
<gene>
    <name evidence="3" type="ORF">ISF_07746</name>
</gene>
<dbReference type="RefSeq" id="XP_018701365.1">
    <property type="nucleotide sequence ID" value="XM_018851349.1"/>
</dbReference>
<evidence type="ECO:0000313" key="4">
    <source>
        <dbReference type="Proteomes" id="UP000076744"/>
    </source>
</evidence>
<evidence type="ECO:0008006" key="5">
    <source>
        <dbReference type="Google" id="ProtNLM"/>
    </source>
</evidence>
<dbReference type="EMBL" id="AZHB01000024">
    <property type="protein sequence ID" value="OAA55641.1"/>
    <property type="molecule type" value="Genomic_DNA"/>
</dbReference>
<proteinExistence type="predicted"/>
<keyword evidence="2" id="KW-0732">Signal</keyword>
<evidence type="ECO:0000256" key="2">
    <source>
        <dbReference type="SAM" id="SignalP"/>
    </source>
</evidence>
<dbReference type="OrthoDB" id="3942074at2759"/>
<dbReference type="GeneID" id="30024038"/>
<feature type="chain" id="PRO_5007890726" description="Siderophore biosynthesis enzyme" evidence="2">
    <location>
        <begin position="20"/>
        <end position="212"/>
    </location>
</feature>
<protein>
    <recommendedName>
        <fullName evidence="5">Siderophore biosynthesis enzyme</fullName>
    </recommendedName>
</protein>
<feature type="compositionally biased region" description="Low complexity" evidence="1">
    <location>
        <begin position="147"/>
        <end position="164"/>
    </location>
</feature>
<feature type="signal peptide" evidence="2">
    <location>
        <begin position="1"/>
        <end position="19"/>
    </location>
</feature>
<comment type="caution">
    <text evidence="3">The sequence shown here is derived from an EMBL/GenBank/DDBJ whole genome shotgun (WGS) entry which is preliminary data.</text>
</comment>
<sequence>MSLRSLAIAAGLCASAALARTDLAGCTYTDLVIRPTQQADYASRLYYVPDTGEVCAFLDCGGGRAPPKTTVPGCPQYKGTDTYKPSYVDPKTLGDGVLRAGTTVVMATEPVTAAASSSTTTSAASAPASSSGASATSTEKPSVTILTGTNTGTASGSGSSSAHVTSAASSASGAASSSGAAKTTSPSSAAGAMQTVGAILGPCVMAAVAALA</sequence>
<reference evidence="3 4" key="1">
    <citation type="journal article" date="2016" name="Genome Biol. Evol.">
        <title>Divergent and convergent evolution of fungal pathogenicity.</title>
        <authorList>
            <person name="Shang Y."/>
            <person name="Xiao G."/>
            <person name="Zheng P."/>
            <person name="Cen K."/>
            <person name="Zhan S."/>
            <person name="Wang C."/>
        </authorList>
    </citation>
    <scope>NUCLEOTIDE SEQUENCE [LARGE SCALE GENOMIC DNA]</scope>
    <source>
        <strain evidence="3 4">ARSEF 2679</strain>
    </source>
</reference>
<organism evidence="3 4">
    <name type="scientific">Cordyceps fumosorosea (strain ARSEF 2679)</name>
    <name type="common">Isaria fumosorosea</name>
    <dbReference type="NCBI Taxonomy" id="1081104"/>
    <lineage>
        <taxon>Eukaryota</taxon>
        <taxon>Fungi</taxon>
        <taxon>Dikarya</taxon>
        <taxon>Ascomycota</taxon>
        <taxon>Pezizomycotina</taxon>
        <taxon>Sordariomycetes</taxon>
        <taxon>Hypocreomycetidae</taxon>
        <taxon>Hypocreales</taxon>
        <taxon>Cordycipitaceae</taxon>
        <taxon>Cordyceps</taxon>
    </lineage>
</organism>
<name>A0A167NK82_CORFA</name>